<dbReference type="GO" id="GO:0015288">
    <property type="term" value="F:porin activity"/>
    <property type="evidence" value="ECO:0007669"/>
    <property type="project" value="InterPro"/>
</dbReference>
<dbReference type="Proteomes" id="UP000281112">
    <property type="component" value="Unassembled WGS sequence"/>
</dbReference>
<organism evidence="3 4">
    <name type="scientific">Vibrio viridaestus</name>
    <dbReference type="NCBI Taxonomy" id="2487322"/>
    <lineage>
        <taxon>Bacteria</taxon>
        <taxon>Pseudomonadati</taxon>
        <taxon>Pseudomonadota</taxon>
        <taxon>Gammaproteobacteria</taxon>
        <taxon>Vibrionales</taxon>
        <taxon>Vibrionaceae</taxon>
        <taxon>Vibrio</taxon>
    </lineage>
</organism>
<dbReference type="Pfam" id="PF13609">
    <property type="entry name" value="Porin_4"/>
    <property type="match status" value="1"/>
</dbReference>
<dbReference type="Gene3D" id="2.40.160.10">
    <property type="entry name" value="Porin"/>
    <property type="match status" value="1"/>
</dbReference>
<evidence type="ECO:0000313" key="3">
    <source>
        <dbReference type="EMBL" id="RQW64316.1"/>
    </source>
</evidence>
<dbReference type="SUPFAM" id="SSF56935">
    <property type="entry name" value="Porins"/>
    <property type="match status" value="1"/>
</dbReference>
<dbReference type="EMBL" id="RJVQ01000002">
    <property type="protein sequence ID" value="RQW64316.1"/>
    <property type="molecule type" value="Genomic_DNA"/>
</dbReference>
<name>A0A3N9U806_9VIBR</name>
<evidence type="ECO:0000259" key="2">
    <source>
        <dbReference type="Pfam" id="PF13609"/>
    </source>
</evidence>
<comment type="caution">
    <text evidence="3">The sequence shown here is derived from an EMBL/GenBank/DDBJ whole genome shotgun (WGS) entry which is preliminary data.</text>
</comment>
<dbReference type="InterPro" id="IPR023614">
    <property type="entry name" value="Porin_dom_sf"/>
</dbReference>
<reference evidence="3 4" key="1">
    <citation type="submission" date="2018-11" db="EMBL/GenBank/DDBJ databases">
        <title>Vibrio LJC006 sp. nov., isolated from seawater during the bloom of the enteromorpha.</title>
        <authorList>
            <person name="Liang J."/>
        </authorList>
    </citation>
    <scope>NUCLEOTIDE SEQUENCE [LARGE SCALE GENOMIC DNA]</scope>
    <source>
        <strain evidence="3 4">LJC006</strain>
    </source>
</reference>
<sequence length="410" mass="46091">MVRCFISFVQLFCISTIAVSMTAYAEESDSPWSISGFGNITAGYLDTNQANFLGYSNNVSVEPESLVGLQATFTFDNNLSATLQGTLKADEKDNDDILNWAYLTWTPDDNLTFKLGRMRTAFFALSDIIDVGYSYPWITSPQKTYSGWLFPNYDGLDVSWGKNFNQFDATFEGYIGTYKGQIDLSDHYTDIDVDVFGGLIAKLYFNNVEFRVSHHRGEVDVDLTSQIAGVASNLTTAIEQTYLAGGDPSQLIALANSLNSSANSTKGYVDVDQISLFYDNLNFFSRAEWMKITSSMSFSPRIESYYLSAGYTIFPWTFYATYSHSLVEYNSQIESIRNNALFEPITSYLSDDSVRTWSIGARWDVIPKVALKAEVCLIDGYSGKNSFFDSIEDGFDRDATLYKISMEWVF</sequence>
<dbReference type="InterPro" id="IPR033900">
    <property type="entry name" value="Gram_neg_porin_domain"/>
</dbReference>
<keyword evidence="1" id="KW-0732">Signal</keyword>
<evidence type="ECO:0000256" key="1">
    <source>
        <dbReference type="SAM" id="SignalP"/>
    </source>
</evidence>
<dbReference type="GO" id="GO:0016020">
    <property type="term" value="C:membrane"/>
    <property type="evidence" value="ECO:0007669"/>
    <property type="project" value="InterPro"/>
</dbReference>
<keyword evidence="4" id="KW-1185">Reference proteome</keyword>
<gene>
    <name evidence="3" type="ORF">EES38_06990</name>
</gene>
<accession>A0A3N9U806</accession>
<evidence type="ECO:0000313" key="4">
    <source>
        <dbReference type="Proteomes" id="UP000281112"/>
    </source>
</evidence>
<feature type="chain" id="PRO_5018299410" evidence="1">
    <location>
        <begin position="26"/>
        <end position="410"/>
    </location>
</feature>
<feature type="domain" description="Porin" evidence="2">
    <location>
        <begin position="17"/>
        <end position="375"/>
    </location>
</feature>
<protein>
    <submittedName>
        <fullName evidence="3">Porin</fullName>
    </submittedName>
</protein>
<proteinExistence type="predicted"/>
<feature type="signal peptide" evidence="1">
    <location>
        <begin position="1"/>
        <end position="25"/>
    </location>
</feature>
<dbReference type="AlphaFoldDB" id="A0A3N9U806"/>